<evidence type="ECO:0000256" key="3">
    <source>
        <dbReference type="ARBA" id="ARBA00023163"/>
    </source>
</evidence>
<keyword evidence="2" id="KW-0238">DNA-binding</keyword>
<dbReference type="PRINTS" id="PR00033">
    <property type="entry name" value="HTHASNC"/>
</dbReference>
<accession>A0ABV7FZD6</accession>
<dbReference type="Proteomes" id="UP001595593">
    <property type="component" value="Unassembled WGS sequence"/>
</dbReference>
<dbReference type="PROSITE" id="PS50956">
    <property type="entry name" value="HTH_ASNC_2"/>
    <property type="match status" value="1"/>
</dbReference>
<dbReference type="InterPro" id="IPR036390">
    <property type="entry name" value="WH_DNA-bd_sf"/>
</dbReference>
<feature type="domain" description="HTH asnC-type" evidence="4">
    <location>
        <begin position="7"/>
        <end position="68"/>
    </location>
</feature>
<reference evidence="6" key="1">
    <citation type="journal article" date="2019" name="Int. J. Syst. Evol. Microbiol.">
        <title>The Global Catalogue of Microorganisms (GCM) 10K type strain sequencing project: providing services to taxonomists for standard genome sequencing and annotation.</title>
        <authorList>
            <consortium name="The Broad Institute Genomics Platform"/>
            <consortium name="The Broad Institute Genome Sequencing Center for Infectious Disease"/>
            <person name="Wu L."/>
            <person name="Ma J."/>
        </authorList>
    </citation>
    <scope>NUCLEOTIDE SEQUENCE [LARGE SCALE GENOMIC DNA]</scope>
    <source>
        <strain evidence="6">KCTC 52094</strain>
    </source>
</reference>
<dbReference type="InterPro" id="IPR019887">
    <property type="entry name" value="Tscrpt_reg_AsnC/Lrp_C"/>
</dbReference>
<keyword evidence="1" id="KW-0805">Transcription regulation</keyword>
<dbReference type="InterPro" id="IPR000485">
    <property type="entry name" value="AsnC-type_HTH_dom"/>
</dbReference>
<proteinExistence type="predicted"/>
<dbReference type="Pfam" id="PF13412">
    <property type="entry name" value="HTH_24"/>
    <property type="match status" value="1"/>
</dbReference>
<dbReference type="PANTHER" id="PTHR30154:SF34">
    <property type="entry name" value="TRANSCRIPTIONAL REGULATOR AZLB"/>
    <property type="match status" value="1"/>
</dbReference>
<dbReference type="SMART" id="SM00344">
    <property type="entry name" value="HTH_ASNC"/>
    <property type="match status" value="1"/>
</dbReference>
<sequence>MVENVILDRFDQALLECLRVNNQTSARVLARQVGLSESAVLRRLRNLRKNGVIVADVSLVHPSVLGTPLTIHVLVSLEREGTAALDAFEQKVRGRQEVQGAWYVTGEVDFVLQLQVSGMGAYERFTREVFHDDPNVRAFRTIITLRDVVSFHRPRL</sequence>
<dbReference type="Gene3D" id="3.30.70.920">
    <property type="match status" value="1"/>
</dbReference>
<keyword evidence="6" id="KW-1185">Reference proteome</keyword>
<evidence type="ECO:0000256" key="1">
    <source>
        <dbReference type="ARBA" id="ARBA00023015"/>
    </source>
</evidence>
<dbReference type="SUPFAM" id="SSF54909">
    <property type="entry name" value="Dimeric alpha+beta barrel"/>
    <property type="match status" value="1"/>
</dbReference>
<comment type="caution">
    <text evidence="5">The sequence shown here is derived from an EMBL/GenBank/DDBJ whole genome shotgun (WGS) entry which is preliminary data.</text>
</comment>
<dbReference type="Pfam" id="PF01037">
    <property type="entry name" value="AsnC_trans_reg"/>
    <property type="match status" value="1"/>
</dbReference>
<evidence type="ECO:0000259" key="4">
    <source>
        <dbReference type="PROSITE" id="PS50956"/>
    </source>
</evidence>
<protein>
    <submittedName>
        <fullName evidence="5">Lrp/AsnC family transcriptional regulator</fullName>
    </submittedName>
</protein>
<dbReference type="InterPro" id="IPR019888">
    <property type="entry name" value="Tscrpt_reg_AsnC-like"/>
</dbReference>
<evidence type="ECO:0000313" key="6">
    <source>
        <dbReference type="Proteomes" id="UP001595593"/>
    </source>
</evidence>
<dbReference type="RefSeq" id="WP_379594493.1">
    <property type="nucleotide sequence ID" value="NZ_JBHRTN010000004.1"/>
</dbReference>
<dbReference type="EMBL" id="JBHRTN010000004">
    <property type="protein sequence ID" value="MFC3124180.1"/>
    <property type="molecule type" value="Genomic_DNA"/>
</dbReference>
<keyword evidence="3" id="KW-0804">Transcription</keyword>
<dbReference type="PANTHER" id="PTHR30154">
    <property type="entry name" value="LEUCINE-RESPONSIVE REGULATORY PROTEIN"/>
    <property type="match status" value="1"/>
</dbReference>
<name>A0ABV7FZD6_9PROT</name>
<dbReference type="Gene3D" id="1.10.10.10">
    <property type="entry name" value="Winged helix-like DNA-binding domain superfamily/Winged helix DNA-binding domain"/>
    <property type="match status" value="1"/>
</dbReference>
<dbReference type="SUPFAM" id="SSF46785">
    <property type="entry name" value="Winged helix' DNA-binding domain"/>
    <property type="match status" value="1"/>
</dbReference>
<dbReference type="InterPro" id="IPR036388">
    <property type="entry name" value="WH-like_DNA-bd_sf"/>
</dbReference>
<organism evidence="5 6">
    <name type="scientific">Teichococcus globiformis</name>
    <dbReference type="NCBI Taxonomy" id="2307229"/>
    <lineage>
        <taxon>Bacteria</taxon>
        <taxon>Pseudomonadati</taxon>
        <taxon>Pseudomonadota</taxon>
        <taxon>Alphaproteobacteria</taxon>
        <taxon>Acetobacterales</taxon>
        <taxon>Roseomonadaceae</taxon>
        <taxon>Roseomonas</taxon>
    </lineage>
</organism>
<evidence type="ECO:0000313" key="5">
    <source>
        <dbReference type="EMBL" id="MFC3124180.1"/>
    </source>
</evidence>
<gene>
    <name evidence="5" type="ORF">ACFOD4_03835</name>
</gene>
<evidence type="ECO:0000256" key="2">
    <source>
        <dbReference type="ARBA" id="ARBA00023125"/>
    </source>
</evidence>
<dbReference type="InterPro" id="IPR011008">
    <property type="entry name" value="Dimeric_a/b-barrel"/>
</dbReference>